<feature type="compositionally biased region" description="Basic and acidic residues" evidence="1">
    <location>
        <begin position="27"/>
        <end position="44"/>
    </location>
</feature>
<feature type="region of interest" description="Disordered" evidence="1">
    <location>
        <begin position="20"/>
        <end position="44"/>
    </location>
</feature>
<organism evidence="2">
    <name type="scientific">marine sediment metagenome</name>
    <dbReference type="NCBI Taxonomy" id="412755"/>
    <lineage>
        <taxon>unclassified sequences</taxon>
        <taxon>metagenomes</taxon>
        <taxon>ecological metagenomes</taxon>
    </lineage>
</organism>
<dbReference type="AlphaFoldDB" id="A0A0F9CC84"/>
<proteinExistence type="predicted"/>
<name>A0A0F9CC84_9ZZZZ</name>
<dbReference type="EMBL" id="LAZR01036753">
    <property type="protein sequence ID" value="KKL24007.1"/>
    <property type="molecule type" value="Genomic_DNA"/>
</dbReference>
<sequence>PLALAAVAFALRDLLARRKRAPSEGNGHAEAEGLEHTVEEVHAP</sequence>
<feature type="non-terminal residue" evidence="2">
    <location>
        <position position="1"/>
    </location>
</feature>
<evidence type="ECO:0000256" key="1">
    <source>
        <dbReference type="SAM" id="MobiDB-lite"/>
    </source>
</evidence>
<accession>A0A0F9CC84</accession>
<gene>
    <name evidence="2" type="ORF">LCGC14_2419670</name>
</gene>
<evidence type="ECO:0000313" key="2">
    <source>
        <dbReference type="EMBL" id="KKL24007.1"/>
    </source>
</evidence>
<comment type="caution">
    <text evidence="2">The sequence shown here is derived from an EMBL/GenBank/DDBJ whole genome shotgun (WGS) entry which is preliminary data.</text>
</comment>
<reference evidence="2" key="1">
    <citation type="journal article" date="2015" name="Nature">
        <title>Complex archaea that bridge the gap between prokaryotes and eukaryotes.</title>
        <authorList>
            <person name="Spang A."/>
            <person name="Saw J.H."/>
            <person name="Jorgensen S.L."/>
            <person name="Zaremba-Niedzwiedzka K."/>
            <person name="Martijn J."/>
            <person name="Lind A.E."/>
            <person name="van Eijk R."/>
            <person name="Schleper C."/>
            <person name="Guy L."/>
            <person name="Ettema T.J."/>
        </authorList>
    </citation>
    <scope>NUCLEOTIDE SEQUENCE</scope>
</reference>
<protein>
    <submittedName>
        <fullName evidence="2">Uncharacterized protein</fullName>
    </submittedName>
</protein>